<accession>A0ABQ9P4V5</accession>
<feature type="compositionally biased region" description="Low complexity" evidence="8">
    <location>
        <begin position="272"/>
        <end position="304"/>
    </location>
</feature>
<feature type="compositionally biased region" description="Polar residues" evidence="8">
    <location>
        <begin position="457"/>
        <end position="468"/>
    </location>
</feature>
<feature type="region of interest" description="Disordered" evidence="8">
    <location>
        <begin position="193"/>
        <end position="243"/>
    </location>
</feature>
<dbReference type="InterPro" id="IPR003954">
    <property type="entry name" value="RRM_euk-type"/>
</dbReference>
<feature type="compositionally biased region" description="Basic residues" evidence="8">
    <location>
        <begin position="1"/>
        <end position="10"/>
    </location>
</feature>
<evidence type="ECO:0000256" key="5">
    <source>
        <dbReference type="ARBA" id="ARBA00023187"/>
    </source>
</evidence>
<evidence type="ECO:0000256" key="2">
    <source>
        <dbReference type="ARBA" id="ARBA00022553"/>
    </source>
</evidence>
<dbReference type="CDD" id="cd00590">
    <property type="entry name" value="RRM_SF"/>
    <property type="match status" value="1"/>
</dbReference>
<dbReference type="Pfam" id="PF10444">
    <property type="entry name" value="Nbl1_Borealin_N"/>
    <property type="match status" value="1"/>
</dbReference>
<name>A0ABQ9P4V5_9PEZI</name>
<dbReference type="InterPro" id="IPR051106">
    <property type="entry name" value="RNA-bind/splicing_reg"/>
</dbReference>
<feature type="compositionally biased region" description="Basic and acidic residues" evidence="8">
    <location>
        <begin position="469"/>
        <end position="481"/>
    </location>
</feature>
<reference evidence="10" key="1">
    <citation type="submission" date="2022-10" db="EMBL/GenBank/DDBJ databases">
        <title>Culturing micro-colonial fungi from biological soil crusts in the Mojave desert and describing Neophaeococcomyces mojavensis, and introducing the new genera and species Taxawa tesnikishii.</title>
        <authorList>
            <person name="Kurbessoian T."/>
            <person name="Stajich J.E."/>
        </authorList>
    </citation>
    <scope>NUCLEOTIDE SEQUENCE</scope>
    <source>
        <strain evidence="10">TK_1</strain>
    </source>
</reference>
<evidence type="ECO:0000313" key="11">
    <source>
        <dbReference type="Proteomes" id="UP001172684"/>
    </source>
</evidence>
<evidence type="ECO:0000259" key="9">
    <source>
        <dbReference type="PROSITE" id="PS50102"/>
    </source>
</evidence>
<dbReference type="SMART" id="SM00360">
    <property type="entry name" value="RRM"/>
    <property type="match status" value="2"/>
</dbReference>
<feature type="compositionally biased region" description="Polar residues" evidence="8">
    <location>
        <begin position="497"/>
        <end position="510"/>
    </location>
</feature>
<proteinExistence type="predicted"/>
<dbReference type="InterPro" id="IPR000504">
    <property type="entry name" value="RRM_dom"/>
</dbReference>
<evidence type="ECO:0000256" key="7">
    <source>
        <dbReference type="PROSITE-ProRule" id="PRU00176"/>
    </source>
</evidence>
<dbReference type="InterPro" id="IPR035979">
    <property type="entry name" value="RBD_domain_sf"/>
</dbReference>
<keyword evidence="5" id="KW-0508">mRNA splicing</keyword>
<dbReference type="Proteomes" id="UP001172684">
    <property type="component" value="Unassembled WGS sequence"/>
</dbReference>
<dbReference type="EMBL" id="JAPDRL010000003">
    <property type="protein sequence ID" value="KAJ9669328.1"/>
    <property type="molecule type" value="Genomic_DNA"/>
</dbReference>
<feature type="domain" description="RRM" evidence="9">
    <location>
        <begin position="652"/>
        <end position="730"/>
    </location>
</feature>
<comment type="subcellular location">
    <subcellularLocation>
        <location evidence="1">Nucleus</location>
    </subcellularLocation>
</comment>
<keyword evidence="4 7" id="KW-0694">RNA-binding</keyword>
<dbReference type="PANTHER" id="PTHR48028:SF4">
    <property type="entry name" value="SC35-LIKE SPLICING FACTOR"/>
    <property type="match status" value="1"/>
</dbReference>
<feature type="region of interest" description="Disordered" evidence="8">
    <location>
        <begin position="153"/>
        <end position="172"/>
    </location>
</feature>
<dbReference type="PANTHER" id="PTHR48028">
    <property type="entry name" value="GLYCINE-RICH RNA-BINDING PROTEIN RZ1A"/>
    <property type="match status" value="1"/>
</dbReference>
<gene>
    <name evidence="10" type="ORF">H2201_000680</name>
</gene>
<keyword evidence="6" id="KW-0539">Nucleus</keyword>
<dbReference type="PROSITE" id="PS50102">
    <property type="entry name" value="RRM"/>
    <property type="match status" value="2"/>
</dbReference>
<dbReference type="InterPro" id="IPR018851">
    <property type="entry name" value="Borealin_N"/>
</dbReference>
<keyword evidence="11" id="KW-1185">Reference proteome</keyword>
<keyword evidence="2" id="KW-0597">Phosphoprotein</keyword>
<evidence type="ECO:0000256" key="1">
    <source>
        <dbReference type="ARBA" id="ARBA00004123"/>
    </source>
</evidence>
<protein>
    <recommendedName>
        <fullName evidence="9">RRM domain-containing protein</fullName>
    </recommendedName>
</protein>
<dbReference type="Gene3D" id="3.30.70.330">
    <property type="match status" value="2"/>
</dbReference>
<dbReference type="InterPro" id="IPR012677">
    <property type="entry name" value="Nucleotide-bd_a/b_plait_sf"/>
</dbReference>
<dbReference type="Pfam" id="PF00076">
    <property type="entry name" value="RRM_1"/>
    <property type="match status" value="2"/>
</dbReference>
<feature type="region of interest" description="Disordered" evidence="8">
    <location>
        <begin position="447"/>
        <end position="520"/>
    </location>
</feature>
<dbReference type="SMART" id="SM00361">
    <property type="entry name" value="RRM_1"/>
    <property type="match status" value="1"/>
</dbReference>
<organism evidence="10 11">
    <name type="scientific">Coniosporium apollinis</name>
    <dbReference type="NCBI Taxonomy" id="61459"/>
    <lineage>
        <taxon>Eukaryota</taxon>
        <taxon>Fungi</taxon>
        <taxon>Dikarya</taxon>
        <taxon>Ascomycota</taxon>
        <taxon>Pezizomycotina</taxon>
        <taxon>Dothideomycetes</taxon>
        <taxon>Dothideomycetes incertae sedis</taxon>
        <taxon>Coniosporium</taxon>
    </lineage>
</organism>
<evidence type="ECO:0000256" key="6">
    <source>
        <dbReference type="ARBA" id="ARBA00023242"/>
    </source>
</evidence>
<feature type="region of interest" description="Disordered" evidence="8">
    <location>
        <begin position="1"/>
        <end position="48"/>
    </location>
</feature>
<keyword evidence="3" id="KW-0507">mRNA processing</keyword>
<feature type="region of interest" description="Disordered" evidence="8">
    <location>
        <begin position="272"/>
        <end position="338"/>
    </location>
</feature>
<feature type="compositionally biased region" description="Polar residues" evidence="8">
    <location>
        <begin position="210"/>
        <end position="224"/>
    </location>
</feature>
<evidence type="ECO:0000256" key="3">
    <source>
        <dbReference type="ARBA" id="ARBA00022664"/>
    </source>
</evidence>
<feature type="compositionally biased region" description="Low complexity" evidence="8">
    <location>
        <begin position="329"/>
        <end position="338"/>
    </location>
</feature>
<feature type="compositionally biased region" description="Polar residues" evidence="8">
    <location>
        <begin position="31"/>
        <end position="44"/>
    </location>
</feature>
<evidence type="ECO:0000256" key="8">
    <source>
        <dbReference type="SAM" id="MobiDB-lite"/>
    </source>
</evidence>
<evidence type="ECO:0000313" key="10">
    <source>
        <dbReference type="EMBL" id="KAJ9669328.1"/>
    </source>
</evidence>
<comment type="caution">
    <text evidence="10">The sequence shown here is derived from an EMBL/GenBank/DDBJ whole genome shotgun (WGS) entry which is preliminary data.</text>
</comment>
<feature type="compositionally biased region" description="Low complexity" evidence="8">
    <location>
        <begin position="193"/>
        <end position="202"/>
    </location>
</feature>
<dbReference type="SUPFAM" id="SSF54928">
    <property type="entry name" value="RNA-binding domain, RBD"/>
    <property type="match status" value="2"/>
</dbReference>
<evidence type="ECO:0000256" key="4">
    <source>
        <dbReference type="ARBA" id="ARBA00022884"/>
    </source>
</evidence>
<feature type="domain" description="RRM" evidence="9">
    <location>
        <begin position="558"/>
        <end position="635"/>
    </location>
</feature>
<sequence length="740" mass="79278">MPPQRTRKQRSSGSTTSDMAPHVAAPPTAIPTKTGSPARTPQRSPSKRSAVITAAQKQALIDNLQLEITERARKLRAQYALHAQSLRSRLEMRVNRIPQSLRSTNIMDLIEKYSEPSAPPASAAVPVAKLAAQTAKRPVKPEASREVQIVPTPARLQGKKRPSTEMSHSDKENVHIHEDLNLPKKRAKTTAAAANTRATRTASRPIAPSTVLSPKSHNSRTLPQSPFKPTESMFKPPPSPPKSFLARPVSPIKPGGVVAAATASLASLVNQKATTAARPAAPSRTTSRATSRQAGVAAAPAATGAGRGKKRVGAAAEPVADGGRGRGSDGSTGSDDSAATTIVVKNKAPAAAGRKVAVTKTTTAAAGTGTAARGRAAANKKENVAPAAGGGRVLRARKYLLRRSALKALSSSSTSFVSKPRSITTLTSSTLRARQQWIACPLQRRFASDEAARPSEATVTDETVTESPSKPEAEAIEEHGSRTASEAPAQAAETSEGKSSTADTISSAAQTMKEKATETVESIAQSATGAAYAATGGLRSDQRSANKSQGVHVPESAKVLYVGNLFFEVSEEQLEREFSRFGPVTKTRIIYDNRGLSKGFGYVEFESEQDAARAIEQMNQQVFEGRRMTVQYHKRREQTRLDVPRQQAAPSKTLFIGNMSFEMSDKDLNNLFRDIRNVLDVRVAIDRRTGQPRGFAHADFIDVQSAQKAMEVLKNKEIYGRKLRVDFSHSSSQTRQQPSS</sequence>